<protein>
    <recommendedName>
        <fullName evidence="4">MetS family NSS transporter small subunit</fullName>
    </recommendedName>
</protein>
<dbReference type="NCBIfam" id="NF033493">
    <property type="entry name" value="MetS_like_NSS"/>
    <property type="match status" value="1"/>
</dbReference>
<evidence type="ECO:0000256" key="1">
    <source>
        <dbReference type="SAM" id="Phobius"/>
    </source>
</evidence>
<dbReference type="AlphaFoldDB" id="A0A938XPT5"/>
<keyword evidence="3" id="KW-1185">Reference proteome</keyword>
<evidence type="ECO:0000313" key="3">
    <source>
        <dbReference type="Proteomes" id="UP000774000"/>
    </source>
</evidence>
<keyword evidence="1" id="KW-1133">Transmembrane helix</keyword>
<sequence>MTMGAIIMLVFGLVVLFGGLTVCLRIALQKK</sequence>
<dbReference type="EMBL" id="JAFBDQ010000001">
    <property type="protein sequence ID" value="MBM7555254.1"/>
    <property type="molecule type" value="Genomic_DNA"/>
</dbReference>
<reference evidence="2" key="1">
    <citation type="submission" date="2021-01" db="EMBL/GenBank/DDBJ databases">
        <title>Genomic Encyclopedia of Type Strains, Phase IV (KMG-IV): sequencing the most valuable type-strain genomes for metagenomic binning, comparative biology and taxonomic classification.</title>
        <authorList>
            <person name="Goeker M."/>
        </authorList>
    </citation>
    <scope>NUCLEOTIDE SEQUENCE</scope>
    <source>
        <strain evidence="2">DSM 23230</strain>
    </source>
</reference>
<proteinExistence type="predicted"/>
<accession>A0A938XPT5</accession>
<dbReference type="RefSeq" id="WP_204699980.1">
    <property type="nucleotide sequence ID" value="NZ_JAFBDQ010000001.1"/>
</dbReference>
<keyword evidence="1" id="KW-0812">Transmembrane</keyword>
<name>A0A938XPT5_9FIRM</name>
<evidence type="ECO:0000313" key="2">
    <source>
        <dbReference type="EMBL" id="MBM7555254.1"/>
    </source>
</evidence>
<gene>
    <name evidence="2" type="ORF">JOC47_000078</name>
</gene>
<dbReference type="Proteomes" id="UP000774000">
    <property type="component" value="Unassembled WGS sequence"/>
</dbReference>
<comment type="caution">
    <text evidence="2">The sequence shown here is derived from an EMBL/GenBank/DDBJ whole genome shotgun (WGS) entry which is preliminary data.</text>
</comment>
<organism evidence="2 3">
    <name type="scientific">Halanaerobacter jeridensis</name>
    <dbReference type="NCBI Taxonomy" id="706427"/>
    <lineage>
        <taxon>Bacteria</taxon>
        <taxon>Bacillati</taxon>
        <taxon>Bacillota</taxon>
        <taxon>Clostridia</taxon>
        <taxon>Halanaerobiales</taxon>
        <taxon>Halobacteroidaceae</taxon>
        <taxon>Halanaerobacter</taxon>
    </lineage>
</organism>
<evidence type="ECO:0008006" key="4">
    <source>
        <dbReference type="Google" id="ProtNLM"/>
    </source>
</evidence>
<keyword evidence="1" id="KW-0472">Membrane</keyword>
<feature type="transmembrane region" description="Helical" evidence="1">
    <location>
        <begin position="6"/>
        <end position="28"/>
    </location>
</feature>